<comment type="similarity">
    <text evidence="4">Belongs to the Omp25/RopB family.</text>
</comment>
<dbReference type="PANTHER" id="PTHR34001">
    <property type="entry name" value="BLL7405 PROTEIN"/>
    <property type="match status" value="1"/>
</dbReference>
<dbReference type="EMBL" id="CP146069">
    <property type="protein sequence ID" value="WWR44987.1"/>
    <property type="molecule type" value="Genomic_DNA"/>
</dbReference>
<evidence type="ECO:0000313" key="7">
    <source>
        <dbReference type="EMBL" id="WWR44987.1"/>
    </source>
</evidence>
<evidence type="ECO:0000256" key="1">
    <source>
        <dbReference type="ARBA" id="ARBA00004370"/>
    </source>
</evidence>
<organism evidence="7 8">
    <name type="scientific">Roseovarius phycicola</name>
    <dbReference type="NCBI Taxonomy" id="3080976"/>
    <lineage>
        <taxon>Bacteria</taxon>
        <taxon>Pseudomonadati</taxon>
        <taxon>Pseudomonadota</taxon>
        <taxon>Alphaproteobacteria</taxon>
        <taxon>Rhodobacterales</taxon>
        <taxon>Roseobacteraceae</taxon>
        <taxon>Roseovarius</taxon>
    </lineage>
</organism>
<feature type="chain" id="PRO_5046999961" evidence="5">
    <location>
        <begin position="24"/>
        <end position="204"/>
    </location>
</feature>
<dbReference type="SUPFAM" id="SSF56925">
    <property type="entry name" value="OMPA-like"/>
    <property type="match status" value="1"/>
</dbReference>
<feature type="domain" description="Outer membrane protein beta-barrel" evidence="6">
    <location>
        <begin position="13"/>
        <end position="180"/>
    </location>
</feature>
<evidence type="ECO:0000256" key="2">
    <source>
        <dbReference type="ARBA" id="ARBA00022729"/>
    </source>
</evidence>
<reference evidence="7 8" key="1">
    <citation type="submission" date="2023-10" db="EMBL/GenBank/DDBJ databases">
        <title>Roseovarius strain S88 nov., isolated from a marine algae.</title>
        <authorList>
            <person name="Lee M.W."/>
            <person name="Lee J.K."/>
            <person name="Kim J.M."/>
            <person name="Choi D.G."/>
            <person name="Baek J.H."/>
            <person name="Bayburt H."/>
            <person name="Jung J.J."/>
            <person name="Han D.M."/>
            <person name="Jeon C.O."/>
        </authorList>
    </citation>
    <scope>NUCLEOTIDE SEQUENCE [LARGE SCALE GENOMIC DNA]</scope>
    <source>
        <strain evidence="7 8">S88</strain>
    </source>
</reference>
<dbReference type="InterPro" id="IPR011250">
    <property type="entry name" value="OMP/PagP_B-barrel"/>
</dbReference>
<accession>A0ABZ2HF98</accession>
<dbReference type="Gene3D" id="2.40.160.20">
    <property type="match status" value="1"/>
</dbReference>
<dbReference type="InterPro" id="IPR027385">
    <property type="entry name" value="Beta-barrel_OMP"/>
</dbReference>
<dbReference type="RefSeq" id="WP_338547780.1">
    <property type="nucleotide sequence ID" value="NZ_CP146069.1"/>
</dbReference>
<evidence type="ECO:0000256" key="5">
    <source>
        <dbReference type="SAM" id="SignalP"/>
    </source>
</evidence>
<comment type="subcellular location">
    <subcellularLocation>
        <location evidence="1">Membrane</location>
    </subcellularLocation>
</comment>
<evidence type="ECO:0000259" key="6">
    <source>
        <dbReference type="Pfam" id="PF13505"/>
    </source>
</evidence>
<keyword evidence="3" id="KW-0472">Membrane</keyword>
<dbReference type="Proteomes" id="UP001364156">
    <property type="component" value="Chromosome"/>
</dbReference>
<name>A0ABZ2HF98_9RHOB</name>
<dbReference type="InterPro" id="IPR051692">
    <property type="entry name" value="OMP-like"/>
</dbReference>
<keyword evidence="2 5" id="KW-0732">Signal</keyword>
<protein>
    <submittedName>
        <fullName evidence="7">Outer membrane beta-barrel protein</fullName>
    </submittedName>
</protein>
<evidence type="ECO:0000256" key="3">
    <source>
        <dbReference type="ARBA" id="ARBA00023136"/>
    </source>
</evidence>
<gene>
    <name evidence="7" type="ORF">RZ517_09120</name>
</gene>
<dbReference type="PANTHER" id="PTHR34001:SF3">
    <property type="entry name" value="BLL7405 PROTEIN"/>
    <property type="match status" value="1"/>
</dbReference>
<proteinExistence type="inferred from homology"/>
<evidence type="ECO:0000256" key="4">
    <source>
        <dbReference type="ARBA" id="ARBA00038306"/>
    </source>
</evidence>
<dbReference type="Pfam" id="PF13505">
    <property type="entry name" value="OMP_b-brl"/>
    <property type="match status" value="1"/>
</dbReference>
<feature type="signal peptide" evidence="5">
    <location>
        <begin position="1"/>
        <end position="23"/>
    </location>
</feature>
<sequence length="204" mass="21367">MLKFLSAALVMGLLTLSPLPTHAQDTMNGWYAGGFVGYGASTSRWTQGAVSTGDFSTGGMVAGLYGGRNWQRDKTVYGVELELAVSEIEGATQTNCVGCRTDLDSYGFVKARLGRDTGRGLIYGALGYGAASVTQMLTGSGHSAGITPGWQLGIGYEAPFQEGWNLRAEAAYMHFDGASNTLSGPISVDVGGVTTLKLGLTQKF</sequence>
<evidence type="ECO:0000313" key="8">
    <source>
        <dbReference type="Proteomes" id="UP001364156"/>
    </source>
</evidence>
<keyword evidence="8" id="KW-1185">Reference proteome</keyword>